<feature type="compositionally biased region" description="Polar residues" evidence="2">
    <location>
        <begin position="26"/>
        <end position="56"/>
    </location>
</feature>
<evidence type="ECO:0008006" key="5">
    <source>
        <dbReference type="Google" id="ProtNLM"/>
    </source>
</evidence>
<feature type="region of interest" description="Disordered" evidence="2">
    <location>
        <begin position="26"/>
        <end position="83"/>
    </location>
</feature>
<evidence type="ECO:0000313" key="4">
    <source>
        <dbReference type="Proteomes" id="UP001190700"/>
    </source>
</evidence>
<feature type="compositionally biased region" description="Polar residues" evidence="2">
    <location>
        <begin position="315"/>
        <end position="327"/>
    </location>
</feature>
<evidence type="ECO:0000313" key="3">
    <source>
        <dbReference type="EMBL" id="KAK3257975.1"/>
    </source>
</evidence>
<feature type="region of interest" description="Disordered" evidence="2">
    <location>
        <begin position="207"/>
        <end position="340"/>
    </location>
</feature>
<evidence type="ECO:0000256" key="1">
    <source>
        <dbReference type="SAM" id="Coils"/>
    </source>
</evidence>
<dbReference type="EMBL" id="LGRX02019932">
    <property type="protein sequence ID" value="KAK3257975.1"/>
    <property type="molecule type" value="Genomic_DNA"/>
</dbReference>
<evidence type="ECO:0000256" key="2">
    <source>
        <dbReference type="SAM" id="MobiDB-lite"/>
    </source>
</evidence>
<comment type="caution">
    <text evidence="3">The sequence shown here is derived from an EMBL/GenBank/DDBJ whole genome shotgun (WGS) entry which is preliminary data.</text>
</comment>
<organism evidence="3 4">
    <name type="scientific">Cymbomonas tetramitiformis</name>
    <dbReference type="NCBI Taxonomy" id="36881"/>
    <lineage>
        <taxon>Eukaryota</taxon>
        <taxon>Viridiplantae</taxon>
        <taxon>Chlorophyta</taxon>
        <taxon>Pyramimonadophyceae</taxon>
        <taxon>Pyramimonadales</taxon>
        <taxon>Pyramimonadaceae</taxon>
        <taxon>Cymbomonas</taxon>
    </lineage>
</organism>
<protein>
    <recommendedName>
        <fullName evidence="5">J domain-containing protein</fullName>
    </recommendedName>
</protein>
<dbReference type="AlphaFoldDB" id="A0AAE0KRP5"/>
<gene>
    <name evidence="3" type="ORF">CYMTET_32957</name>
</gene>
<reference evidence="3 4" key="1">
    <citation type="journal article" date="2015" name="Genome Biol. Evol.">
        <title>Comparative Genomics of a Bacterivorous Green Alga Reveals Evolutionary Causalities and Consequences of Phago-Mixotrophic Mode of Nutrition.</title>
        <authorList>
            <person name="Burns J.A."/>
            <person name="Paasch A."/>
            <person name="Narechania A."/>
            <person name="Kim E."/>
        </authorList>
    </citation>
    <scope>NUCLEOTIDE SEQUENCE [LARGE SCALE GENOMIC DNA]</scope>
    <source>
        <strain evidence="3 4">PLY_AMNH</strain>
    </source>
</reference>
<proteinExistence type="predicted"/>
<sequence>MDNSGQAPYKYDHFSDIFQTSAVKTPLKTSAPVSASPRSTSTFEVSQRTVSQQQKASGPPGASAVADGKDPAEEAAREVREHVSEWCSQAENDVASAKASVTAAQAKYDNARQKLADCETTVSGRLATVSELEKALTEAKKLAQEGIQLIWEHRKLLEDTESSLRSAQVGVKLKEAVSIRAQQAAERAHYDLQQTFYQPSVSSVNPINFGSSTSGGSPPRKPPPVVPPAGEQPEQSVHVGRNSSAEMKAQSKLEEDTQRMEAVRRSQREAQEQREALRRQTQSSTVQPPPPSTASARFKDLPSPTKAPPIPQTAPDASSTRRTSSCPRQRPPDPHEAQSLGARDGAKELLAQKLHNHAPAQHITRPHSAAVPQLEARKAKPRELCNRYCSHSCICKCIAGVLSALGLPELEDSKHMTSATCKTALKKAKIRFHPDKNRGTHAYSLEVSKTLSELVMRLEEVTLVSIQVRMAHDKGVSGAQTCSDPACGGPHLF</sequence>
<dbReference type="Proteomes" id="UP001190700">
    <property type="component" value="Unassembled WGS sequence"/>
</dbReference>
<keyword evidence="1" id="KW-0175">Coiled coil</keyword>
<accession>A0AAE0KRP5</accession>
<feature type="coiled-coil region" evidence="1">
    <location>
        <begin position="87"/>
        <end position="121"/>
    </location>
</feature>
<feature type="compositionally biased region" description="Basic and acidic residues" evidence="2">
    <location>
        <begin position="249"/>
        <end position="278"/>
    </location>
</feature>
<feature type="compositionally biased region" description="Basic and acidic residues" evidence="2">
    <location>
        <begin position="67"/>
        <end position="83"/>
    </location>
</feature>
<keyword evidence="4" id="KW-1185">Reference proteome</keyword>
<name>A0AAE0KRP5_9CHLO</name>